<feature type="transmembrane region" description="Helical" evidence="7">
    <location>
        <begin position="121"/>
        <end position="146"/>
    </location>
</feature>
<feature type="transmembrane region" description="Helical" evidence="7">
    <location>
        <begin position="52"/>
        <end position="76"/>
    </location>
</feature>
<comment type="caution">
    <text evidence="8">The sequence shown here is derived from an EMBL/GenBank/DDBJ whole genome shotgun (WGS) entry which is preliminary data.</text>
</comment>
<evidence type="ECO:0000256" key="7">
    <source>
        <dbReference type="SAM" id="Phobius"/>
    </source>
</evidence>
<comment type="subcellular location">
    <subcellularLocation>
        <location evidence="1">Cell membrane</location>
        <topology evidence="1">Multi-pass membrane protein</topology>
    </subcellularLocation>
</comment>
<evidence type="ECO:0000256" key="2">
    <source>
        <dbReference type="ARBA" id="ARBA00022475"/>
    </source>
</evidence>
<evidence type="ECO:0000256" key="5">
    <source>
        <dbReference type="ARBA" id="ARBA00023136"/>
    </source>
</evidence>
<feature type="transmembrane region" description="Helical" evidence="7">
    <location>
        <begin position="88"/>
        <end position="109"/>
    </location>
</feature>
<dbReference type="Proteomes" id="UP001157017">
    <property type="component" value="Unassembled WGS sequence"/>
</dbReference>
<keyword evidence="5 7" id="KW-0472">Membrane</keyword>
<dbReference type="InterPro" id="IPR017039">
    <property type="entry name" value="Virul_fac_BrkB"/>
</dbReference>
<accession>A0ABQ6JL15</accession>
<protein>
    <submittedName>
        <fullName evidence="8">Uncharacterized protein</fullName>
    </submittedName>
</protein>
<keyword evidence="3 7" id="KW-0812">Transmembrane</keyword>
<evidence type="ECO:0000256" key="6">
    <source>
        <dbReference type="SAM" id="MobiDB-lite"/>
    </source>
</evidence>
<feature type="region of interest" description="Disordered" evidence="6">
    <location>
        <begin position="197"/>
        <end position="221"/>
    </location>
</feature>
<evidence type="ECO:0000313" key="8">
    <source>
        <dbReference type="EMBL" id="GMA88559.1"/>
    </source>
</evidence>
<evidence type="ECO:0000256" key="3">
    <source>
        <dbReference type="ARBA" id="ARBA00022692"/>
    </source>
</evidence>
<gene>
    <name evidence="8" type="ORF">GCM10025868_38090</name>
</gene>
<evidence type="ECO:0000256" key="1">
    <source>
        <dbReference type="ARBA" id="ARBA00004651"/>
    </source>
</evidence>
<name>A0ABQ6JL15_9ACTN</name>
<keyword evidence="9" id="KW-1185">Reference proteome</keyword>
<feature type="transmembrane region" description="Helical" evidence="7">
    <location>
        <begin position="12"/>
        <end position="31"/>
    </location>
</feature>
<reference evidence="9" key="1">
    <citation type="journal article" date="2019" name="Int. J. Syst. Evol. Microbiol.">
        <title>The Global Catalogue of Microorganisms (GCM) 10K type strain sequencing project: providing services to taxonomists for standard genome sequencing and annotation.</title>
        <authorList>
            <consortium name="The Broad Institute Genomics Platform"/>
            <consortium name="The Broad Institute Genome Sequencing Center for Infectious Disease"/>
            <person name="Wu L."/>
            <person name="Ma J."/>
        </authorList>
    </citation>
    <scope>NUCLEOTIDE SEQUENCE [LARGE SCALE GENOMIC DNA]</scope>
    <source>
        <strain evidence="9">NBRC 108730</strain>
    </source>
</reference>
<organism evidence="8 9">
    <name type="scientific">Angustibacter aerolatus</name>
    <dbReference type="NCBI Taxonomy" id="1162965"/>
    <lineage>
        <taxon>Bacteria</taxon>
        <taxon>Bacillati</taxon>
        <taxon>Actinomycetota</taxon>
        <taxon>Actinomycetes</taxon>
        <taxon>Kineosporiales</taxon>
        <taxon>Kineosporiaceae</taxon>
    </lineage>
</organism>
<keyword evidence="2" id="KW-1003">Cell membrane</keyword>
<keyword evidence="4 7" id="KW-1133">Transmembrane helix</keyword>
<sequence length="221" mass="23180">MASALVRRGTELTWLTVLISLLPASLYGEGLRRAYARLADADDRFVGWRGRLAVLPVLAVAPGLLAGVLGITPVLADLFGKGPGGVALGVYVALNLDWIVVSLPLAWSFRVVAPDVLSWRASLVGGFSTGAFVAGFLQGFVLFLTLPLDLGAPFGGQTAVGGVCAVLLWLWVLHMVVLVGWVATRAGAAWWGRHPRTHGTTVPPAEGPHRRPSQASGSTAS</sequence>
<evidence type="ECO:0000313" key="9">
    <source>
        <dbReference type="Proteomes" id="UP001157017"/>
    </source>
</evidence>
<dbReference type="Pfam" id="PF03631">
    <property type="entry name" value="Virul_fac_BrkB"/>
    <property type="match status" value="1"/>
</dbReference>
<dbReference type="EMBL" id="BSUZ01000001">
    <property type="protein sequence ID" value="GMA88559.1"/>
    <property type="molecule type" value="Genomic_DNA"/>
</dbReference>
<evidence type="ECO:0000256" key="4">
    <source>
        <dbReference type="ARBA" id="ARBA00022989"/>
    </source>
</evidence>
<proteinExistence type="predicted"/>
<feature type="transmembrane region" description="Helical" evidence="7">
    <location>
        <begin position="158"/>
        <end position="183"/>
    </location>
</feature>